<dbReference type="InterPro" id="IPR051708">
    <property type="entry name" value="Plant_Aspart_Prot_A1"/>
</dbReference>
<evidence type="ECO:0000256" key="4">
    <source>
        <dbReference type="ARBA" id="ARBA00022801"/>
    </source>
</evidence>
<dbReference type="Pfam" id="PF14543">
    <property type="entry name" value="TAXi_N"/>
    <property type="match status" value="1"/>
</dbReference>
<evidence type="ECO:0000256" key="1">
    <source>
        <dbReference type="ARBA" id="ARBA00007447"/>
    </source>
</evidence>
<keyword evidence="6" id="KW-0732">Signal</keyword>
<accession>A0ABY9CFH8</accession>
<evidence type="ECO:0000256" key="3">
    <source>
        <dbReference type="ARBA" id="ARBA00022750"/>
    </source>
</evidence>
<organism evidence="8 9">
    <name type="scientific">Vitis vinifera</name>
    <name type="common">Grape</name>
    <dbReference type="NCBI Taxonomy" id="29760"/>
    <lineage>
        <taxon>Eukaryota</taxon>
        <taxon>Viridiplantae</taxon>
        <taxon>Streptophyta</taxon>
        <taxon>Embryophyta</taxon>
        <taxon>Tracheophyta</taxon>
        <taxon>Spermatophyta</taxon>
        <taxon>Magnoliopsida</taxon>
        <taxon>eudicotyledons</taxon>
        <taxon>Gunneridae</taxon>
        <taxon>Pentapetalae</taxon>
        <taxon>rosids</taxon>
        <taxon>Vitales</taxon>
        <taxon>Vitaceae</taxon>
        <taxon>Viteae</taxon>
        <taxon>Vitis</taxon>
    </lineage>
</organism>
<keyword evidence="2" id="KW-0645">Protease</keyword>
<dbReference type="InterPro" id="IPR034161">
    <property type="entry name" value="Pepsin-like_plant"/>
</dbReference>
<dbReference type="InterPro" id="IPR032799">
    <property type="entry name" value="TAXi_C"/>
</dbReference>
<dbReference type="Pfam" id="PF14541">
    <property type="entry name" value="TAXi_C"/>
    <property type="match status" value="1"/>
</dbReference>
<dbReference type="SUPFAM" id="SSF50630">
    <property type="entry name" value="Acid proteases"/>
    <property type="match status" value="1"/>
</dbReference>
<dbReference type="InterPro" id="IPR021109">
    <property type="entry name" value="Peptidase_aspartic_dom_sf"/>
</dbReference>
<dbReference type="InterPro" id="IPR032861">
    <property type="entry name" value="TAXi_N"/>
</dbReference>
<evidence type="ECO:0000256" key="6">
    <source>
        <dbReference type="SAM" id="SignalP"/>
    </source>
</evidence>
<protein>
    <recommendedName>
        <fullName evidence="7">Peptidase A1 domain-containing protein</fullName>
    </recommendedName>
</protein>
<dbReference type="InterPro" id="IPR033121">
    <property type="entry name" value="PEPTIDASE_A1"/>
</dbReference>
<dbReference type="EMBL" id="CP126655">
    <property type="protein sequence ID" value="WJZ93517.1"/>
    <property type="molecule type" value="Genomic_DNA"/>
</dbReference>
<feature type="chain" id="PRO_5047077431" description="Peptidase A1 domain-containing protein" evidence="6">
    <location>
        <begin position="24"/>
        <end position="479"/>
    </location>
</feature>
<evidence type="ECO:0000256" key="2">
    <source>
        <dbReference type="ARBA" id="ARBA00022670"/>
    </source>
</evidence>
<evidence type="ECO:0000313" key="9">
    <source>
        <dbReference type="Proteomes" id="UP001227230"/>
    </source>
</evidence>
<dbReference type="PROSITE" id="PS51767">
    <property type="entry name" value="PEPTIDASE_A1"/>
    <property type="match status" value="1"/>
</dbReference>
<feature type="signal peptide" evidence="6">
    <location>
        <begin position="1"/>
        <end position="23"/>
    </location>
</feature>
<evidence type="ECO:0000259" key="7">
    <source>
        <dbReference type="PROSITE" id="PS51767"/>
    </source>
</evidence>
<keyword evidence="5" id="KW-0325">Glycoprotein</keyword>
<proteinExistence type="inferred from homology"/>
<keyword evidence="3" id="KW-0064">Aspartyl protease</keyword>
<dbReference type="Gene3D" id="2.40.70.10">
    <property type="entry name" value="Acid Proteases"/>
    <property type="match status" value="2"/>
</dbReference>
<feature type="domain" description="Peptidase A1" evidence="7">
    <location>
        <begin position="87"/>
        <end position="456"/>
    </location>
</feature>
<comment type="similarity">
    <text evidence="1">Belongs to the peptidase A1 family.</text>
</comment>
<reference evidence="8 9" key="1">
    <citation type="journal article" date="2023" name="Hortic Res">
        <title>The complete reference genome for grapevine (Vitis vinifera L.) genetics and breeding.</title>
        <authorList>
            <person name="Shi X."/>
            <person name="Cao S."/>
            <person name="Wang X."/>
            <person name="Huang S."/>
            <person name="Wang Y."/>
            <person name="Liu Z."/>
            <person name="Liu W."/>
            <person name="Leng X."/>
            <person name="Peng Y."/>
            <person name="Wang N."/>
            <person name="Wang Y."/>
            <person name="Ma Z."/>
            <person name="Xu X."/>
            <person name="Zhang F."/>
            <person name="Xue H."/>
            <person name="Zhong H."/>
            <person name="Wang Y."/>
            <person name="Zhang K."/>
            <person name="Velt A."/>
            <person name="Avia K."/>
            <person name="Holtgrawe D."/>
            <person name="Grimplet J."/>
            <person name="Matus J.T."/>
            <person name="Ware D."/>
            <person name="Wu X."/>
            <person name="Wang H."/>
            <person name="Liu C."/>
            <person name="Fang Y."/>
            <person name="Rustenholz C."/>
            <person name="Cheng Z."/>
            <person name="Xiao H."/>
            <person name="Zhou Y."/>
        </authorList>
    </citation>
    <scope>NUCLEOTIDE SEQUENCE [LARGE SCALE GENOMIC DNA]</scope>
    <source>
        <strain evidence="9">cv. Pinot noir / PN40024</strain>
        <tissue evidence="8">Leaf</tissue>
    </source>
</reference>
<gene>
    <name evidence="8" type="ORF">VitviT2T_012450</name>
</gene>
<dbReference type="PANTHER" id="PTHR47967">
    <property type="entry name" value="OS07G0603500 PROTEIN-RELATED"/>
    <property type="match status" value="1"/>
</dbReference>
<evidence type="ECO:0000313" key="8">
    <source>
        <dbReference type="EMBL" id="WJZ93517.1"/>
    </source>
</evidence>
<dbReference type="Proteomes" id="UP001227230">
    <property type="component" value="Chromosome 8"/>
</dbReference>
<keyword evidence="9" id="KW-1185">Reference proteome</keyword>
<evidence type="ECO:0000256" key="5">
    <source>
        <dbReference type="ARBA" id="ARBA00023180"/>
    </source>
</evidence>
<dbReference type="PANTHER" id="PTHR47967:SF36">
    <property type="entry name" value="PEPTIDASE A1 DOMAIN-CONTAINING PROTEIN"/>
    <property type="match status" value="1"/>
</dbReference>
<name>A0ABY9CFH8_VITVI</name>
<sequence length="479" mass="52130">MTSSTSLLFSVFTLFSLLLLASSSKDNTPATITIPLTSTFTNSPSTKPLRFLQHLATASLSRAHHLKHGKTSPLTQISLSPHSYGGHSIPLSFGTPPQKLSFLVDTGSHVVWAPCTTHYTCTNCSFSDAEPKKVPIFNPKLSSSSKILGCRNPKCVNTSSPDVHLGCPPCNGNSKNCSHACPPYSLQYGTGASSGDFLLENLNFPGKTIHEFLVGCTTSAVGEVTSAALAGFGRSMFSLPMQMGVKKFAYCLNSHDYDDTRNSSKLILDYSDGETKGLSYAPFLKNPPDFPIYYYLGVKDIKIGNKLLRIPSKYLAPGSDGRGGLMIDSGFAYGYMTGPVFKKVTNELKKRMSKYRRSLEAEAEIGVTPCYNFTGQKSIKIPDLIYQFRGGATMVVPGKNYFVLIPEISLACFPLTTDAGTNTLEFTPGPSIILGNSQHVDYYVEFDLKNERLGFRQQTCQSCTFMHATGCRCVPARNG</sequence>
<keyword evidence="4" id="KW-0378">Hydrolase</keyword>
<dbReference type="CDD" id="cd05476">
    <property type="entry name" value="pepsin_A_like_plant"/>
    <property type="match status" value="1"/>
</dbReference>